<organism evidence="2 3">
    <name type="scientific">Fraxinus pennsylvanica</name>
    <dbReference type="NCBI Taxonomy" id="56036"/>
    <lineage>
        <taxon>Eukaryota</taxon>
        <taxon>Viridiplantae</taxon>
        <taxon>Streptophyta</taxon>
        <taxon>Embryophyta</taxon>
        <taxon>Tracheophyta</taxon>
        <taxon>Spermatophyta</taxon>
        <taxon>Magnoliopsida</taxon>
        <taxon>eudicotyledons</taxon>
        <taxon>Gunneridae</taxon>
        <taxon>Pentapetalae</taxon>
        <taxon>asterids</taxon>
        <taxon>lamiids</taxon>
        <taxon>Lamiales</taxon>
        <taxon>Oleaceae</taxon>
        <taxon>Oleeae</taxon>
        <taxon>Fraxinus</taxon>
    </lineage>
</organism>
<keyword evidence="3" id="KW-1185">Reference proteome</keyword>
<name>A0AAD2A3J8_9LAMI</name>
<dbReference type="Pfam" id="PF14111">
    <property type="entry name" value="DUF4283"/>
    <property type="match status" value="1"/>
</dbReference>
<proteinExistence type="predicted"/>
<protein>
    <recommendedName>
        <fullName evidence="1">DUF4283 domain-containing protein</fullName>
    </recommendedName>
</protein>
<dbReference type="AlphaFoldDB" id="A0AAD2A3J8"/>
<feature type="domain" description="DUF4283" evidence="1">
    <location>
        <begin position="60"/>
        <end position="124"/>
    </location>
</feature>
<dbReference type="Proteomes" id="UP000834106">
    <property type="component" value="Chromosome 17"/>
</dbReference>
<evidence type="ECO:0000259" key="1">
    <source>
        <dbReference type="Pfam" id="PF14111"/>
    </source>
</evidence>
<dbReference type="EMBL" id="OU503052">
    <property type="protein sequence ID" value="CAI9780678.1"/>
    <property type="molecule type" value="Genomic_DNA"/>
</dbReference>
<sequence length="124" mass="14038">MTSKLGQLRPRSYVKVLNGSQANDLDLETFFSLDLNYIKPFYDNGGVKVVPPIDVAVSGCEMWKTTLVSSFVGKKLAFPVVNSIAHKLWDRFGLKDILSLDTGFYVFKFDSLRQALFVIERAPW</sequence>
<dbReference type="InterPro" id="IPR025558">
    <property type="entry name" value="DUF4283"/>
</dbReference>
<gene>
    <name evidence="2" type="ORF">FPE_LOCUS28108</name>
</gene>
<accession>A0AAD2A3J8</accession>
<reference evidence="2" key="1">
    <citation type="submission" date="2023-05" db="EMBL/GenBank/DDBJ databases">
        <authorList>
            <person name="Huff M."/>
        </authorList>
    </citation>
    <scope>NUCLEOTIDE SEQUENCE</scope>
</reference>
<evidence type="ECO:0000313" key="3">
    <source>
        <dbReference type="Proteomes" id="UP000834106"/>
    </source>
</evidence>
<evidence type="ECO:0000313" key="2">
    <source>
        <dbReference type="EMBL" id="CAI9780678.1"/>
    </source>
</evidence>